<dbReference type="OrthoDB" id="1273118at2"/>
<evidence type="ECO:0000313" key="1">
    <source>
        <dbReference type="EMBL" id="RIA64818.1"/>
    </source>
</evidence>
<keyword evidence="2" id="KW-1185">Reference proteome</keyword>
<dbReference type="InParanoid" id="A0A397QUT3"/>
<dbReference type="Pfam" id="PF14386">
    <property type="entry name" value="DUF4417"/>
    <property type="match status" value="1"/>
</dbReference>
<comment type="caution">
    <text evidence="1">The sequence shown here is derived from an EMBL/GenBank/DDBJ whole genome shotgun (WGS) entry which is preliminary data.</text>
</comment>
<organism evidence="1 2">
    <name type="scientific">Anaeroplasma bactoclasticum</name>
    <dbReference type="NCBI Taxonomy" id="2088"/>
    <lineage>
        <taxon>Bacteria</taxon>
        <taxon>Bacillati</taxon>
        <taxon>Mycoplasmatota</taxon>
        <taxon>Mollicutes</taxon>
        <taxon>Anaeroplasmatales</taxon>
        <taxon>Anaeroplasmataceae</taxon>
        <taxon>Anaeroplasma</taxon>
    </lineage>
</organism>
<protein>
    <submittedName>
        <fullName evidence="1">Uncharacterized protein DUF4417</fullName>
    </submittedName>
</protein>
<accession>A0A397QUT3</accession>
<dbReference type="EMBL" id="QXEV01000036">
    <property type="protein sequence ID" value="RIA64818.1"/>
    <property type="molecule type" value="Genomic_DNA"/>
</dbReference>
<proteinExistence type="predicted"/>
<dbReference type="InterPro" id="IPR025530">
    <property type="entry name" value="DUF4417"/>
</dbReference>
<gene>
    <name evidence="1" type="ORF">EI71_01868</name>
</gene>
<evidence type="ECO:0000313" key="2">
    <source>
        <dbReference type="Proteomes" id="UP000266506"/>
    </source>
</evidence>
<name>A0A397QUT3_9MOLU</name>
<sequence>MKWCLYNKEFELCNLLLKKPIGLYDFPVINPTYDIPNRLISFSRCISCKDYDQWVHFYEDDFLFERIWRNPIKYLEILKKFNGVILPDFSLYRDMPFVMQLWNIYRSRAIGHWLQVNGIKVIPNIRYGDRRTYKCCCDGISKNCVISVGSHGTIKNVEDRIIFANGLDVVVKRLHPIAIVVYGACPDAIFDKYKQQSVQIIHFEPDYYYQLSLEMEVD</sequence>
<dbReference type="AlphaFoldDB" id="A0A397QUT3"/>
<reference evidence="1 2" key="1">
    <citation type="submission" date="2018-08" db="EMBL/GenBank/DDBJ databases">
        <title>Genomic Encyclopedia of Archaeal and Bacterial Type Strains, Phase II (KMG-II): from individual species to whole genera.</title>
        <authorList>
            <person name="Goeker M."/>
        </authorList>
    </citation>
    <scope>NUCLEOTIDE SEQUENCE [LARGE SCALE GENOMIC DNA]</scope>
    <source>
        <strain evidence="1 2">ATCC 27112</strain>
    </source>
</reference>
<dbReference type="Proteomes" id="UP000266506">
    <property type="component" value="Unassembled WGS sequence"/>
</dbReference>